<dbReference type="EC" id="3.5.1.88" evidence="2"/>
<dbReference type="Gene3D" id="3.90.45.10">
    <property type="entry name" value="Peptide deformylase"/>
    <property type="match status" value="1"/>
</dbReference>
<dbReference type="NCBIfam" id="TIGR00079">
    <property type="entry name" value="pept_deformyl"/>
    <property type="match status" value="1"/>
</dbReference>
<dbReference type="PANTHER" id="PTHR10458">
    <property type="entry name" value="PEPTIDE DEFORMYLASE"/>
    <property type="match status" value="1"/>
</dbReference>
<protein>
    <recommendedName>
        <fullName evidence="2">Peptide deformylase</fullName>
        <shortName evidence="2">PDF</shortName>
        <ecNumber evidence="2">3.5.1.88</ecNumber>
    </recommendedName>
    <alternativeName>
        <fullName evidence="2">Polypeptide deformylase</fullName>
    </alternativeName>
</protein>
<evidence type="ECO:0000256" key="2">
    <source>
        <dbReference type="HAMAP-Rule" id="MF_00163"/>
    </source>
</evidence>
<dbReference type="PIRSF" id="PIRSF004749">
    <property type="entry name" value="Pep_def"/>
    <property type="match status" value="1"/>
</dbReference>
<dbReference type="GO" id="GO:0006412">
    <property type="term" value="P:translation"/>
    <property type="evidence" value="ECO:0007669"/>
    <property type="project" value="UniProtKB-UniRule"/>
</dbReference>
<comment type="cofactor">
    <cofactor evidence="2">
        <name>Fe(2+)</name>
        <dbReference type="ChEBI" id="CHEBI:29033"/>
    </cofactor>
    <text evidence="2">Binds 1 Fe(2+) ion.</text>
</comment>
<dbReference type="HAMAP" id="MF_00163">
    <property type="entry name" value="Pep_deformylase"/>
    <property type="match status" value="1"/>
</dbReference>
<comment type="function">
    <text evidence="2">Removes the formyl group from the N-terminal Met of newly synthesized proteins. Requires at least a dipeptide for an efficient rate of reaction. N-terminal L-methionine is a prerequisite for activity but the enzyme has broad specificity at other positions.</text>
</comment>
<dbReference type="PRINTS" id="PR01576">
    <property type="entry name" value="PDEFORMYLASE"/>
</dbReference>
<feature type="binding site" evidence="2">
    <location>
        <position position="139"/>
    </location>
    <ligand>
        <name>Fe cation</name>
        <dbReference type="ChEBI" id="CHEBI:24875"/>
    </ligand>
</feature>
<keyword evidence="2" id="KW-0378">Hydrolase</keyword>
<keyword evidence="2" id="KW-0479">Metal-binding</keyword>
<dbReference type="PANTHER" id="PTHR10458:SF22">
    <property type="entry name" value="PEPTIDE DEFORMYLASE"/>
    <property type="match status" value="1"/>
</dbReference>
<dbReference type="NCBIfam" id="NF001159">
    <property type="entry name" value="PRK00150.1-3"/>
    <property type="match status" value="1"/>
</dbReference>
<comment type="caution">
    <text evidence="3">The sequence shown here is derived from an EMBL/GenBank/DDBJ whole genome shotgun (WGS) entry which is preliminary data.</text>
</comment>
<reference evidence="4" key="1">
    <citation type="submission" date="2017-09" db="EMBL/GenBank/DDBJ databases">
        <title>Depth-based differentiation of microbial function through sediment-hosted aquifers and enrichment of novel symbionts in the deep terrestrial subsurface.</title>
        <authorList>
            <person name="Probst A.J."/>
            <person name="Ladd B."/>
            <person name="Jarett J.K."/>
            <person name="Geller-Mcgrath D.E."/>
            <person name="Sieber C.M.K."/>
            <person name="Emerson J.B."/>
            <person name="Anantharaman K."/>
            <person name="Thomas B.C."/>
            <person name="Malmstrom R."/>
            <person name="Stieglmeier M."/>
            <person name="Klingl A."/>
            <person name="Woyke T."/>
            <person name="Ryan C.M."/>
            <person name="Banfield J.F."/>
        </authorList>
    </citation>
    <scope>NUCLEOTIDE SEQUENCE [LARGE SCALE GENOMIC DNA]</scope>
</reference>
<dbReference type="GO" id="GO:0046872">
    <property type="term" value="F:metal ion binding"/>
    <property type="evidence" value="ECO:0007669"/>
    <property type="project" value="UniProtKB-KW"/>
</dbReference>
<dbReference type="AlphaFoldDB" id="A0A2H0VD03"/>
<feature type="binding site" evidence="2">
    <location>
        <position position="135"/>
    </location>
    <ligand>
        <name>Fe cation</name>
        <dbReference type="ChEBI" id="CHEBI:24875"/>
    </ligand>
</feature>
<proteinExistence type="inferred from homology"/>
<name>A0A2H0VD03_9BACT</name>
<keyword evidence="2" id="KW-0408">Iron</keyword>
<dbReference type="CDD" id="cd00487">
    <property type="entry name" value="Pep_deformylase"/>
    <property type="match status" value="1"/>
</dbReference>
<dbReference type="EMBL" id="PFAJ01000049">
    <property type="protein sequence ID" value="PIR96982.1"/>
    <property type="molecule type" value="Genomic_DNA"/>
</dbReference>
<organism evidence="3 4">
    <name type="scientific">Candidatus Doudnabacteria bacterium CG10_big_fil_rev_8_21_14_0_10_41_10</name>
    <dbReference type="NCBI Taxonomy" id="1974551"/>
    <lineage>
        <taxon>Bacteria</taxon>
        <taxon>Candidatus Doudnaibacteriota</taxon>
    </lineage>
</organism>
<dbReference type="InterPro" id="IPR023635">
    <property type="entry name" value="Peptide_deformylase"/>
</dbReference>
<dbReference type="Proteomes" id="UP000230557">
    <property type="component" value="Unassembled WGS sequence"/>
</dbReference>
<evidence type="ECO:0000313" key="3">
    <source>
        <dbReference type="EMBL" id="PIR96982.1"/>
    </source>
</evidence>
<dbReference type="InterPro" id="IPR036821">
    <property type="entry name" value="Peptide_deformylase_sf"/>
</dbReference>
<feature type="binding site" evidence="2">
    <location>
        <position position="93"/>
    </location>
    <ligand>
        <name>Fe cation</name>
        <dbReference type="ChEBI" id="CHEBI:24875"/>
    </ligand>
</feature>
<evidence type="ECO:0000256" key="1">
    <source>
        <dbReference type="ARBA" id="ARBA00010759"/>
    </source>
</evidence>
<accession>A0A2H0VD03</accession>
<dbReference type="GO" id="GO:0042586">
    <property type="term" value="F:peptide deformylase activity"/>
    <property type="evidence" value="ECO:0007669"/>
    <property type="project" value="UniProtKB-UniRule"/>
</dbReference>
<evidence type="ECO:0000313" key="4">
    <source>
        <dbReference type="Proteomes" id="UP000230557"/>
    </source>
</evidence>
<comment type="catalytic activity">
    <reaction evidence="2">
        <text>N-terminal N-formyl-L-methionyl-[peptide] + H2O = N-terminal L-methionyl-[peptide] + formate</text>
        <dbReference type="Rhea" id="RHEA:24420"/>
        <dbReference type="Rhea" id="RHEA-COMP:10639"/>
        <dbReference type="Rhea" id="RHEA-COMP:10640"/>
        <dbReference type="ChEBI" id="CHEBI:15377"/>
        <dbReference type="ChEBI" id="CHEBI:15740"/>
        <dbReference type="ChEBI" id="CHEBI:49298"/>
        <dbReference type="ChEBI" id="CHEBI:64731"/>
        <dbReference type="EC" id="3.5.1.88"/>
    </reaction>
</comment>
<gene>
    <name evidence="2 3" type="primary">def</name>
    <name evidence="3" type="ORF">COT91_03605</name>
</gene>
<feature type="active site" evidence="2">
    <location>
        <position position="136"/>
    </location>
</feature>
<dbReference type="SUPFAM" id="SSF56420">
    <property type="entry name" value="Peptide deformylase"/>
    <property type="match status" value="1"/>
</dbReference>
<dbReference type="Pfam" id="PF01327">
    <property type="entry name" value="Pep_deformylase"/>
    <property type="match status" value="1"/>
</dbReference>
<keyword evidence="2" id="KW-0648">Protein biosynthesis</keyword>
<sequence>MPRFKLVTSPNEILRNKNAEIKFPLSSDIKKLIDQMKYDVKRFNGIGLAAPQIGKNLKLAIINLEHYNIPAFPIINPKITSKSFRKETMEEGCLSIPGKFGVVKRPKKITVKFYREDGKKVKLKVDGLTAKVFQHEIDHLNGIIILDKWDKKTVYTPKNTDAKKTE</sequence>
<comment type="similarity">
    <text evidence="1 2">Belongs to the polypeptide deformylase family.</text>
</comment>